<sequence>MTFCAAYSPYAKRRNVKTQDALDHSSKDRTSARAIKAIMDYHYVDTSISSVRHPNKRELLSVVMPIIDTLL</sequence>
<evidence type="ECO:0000313" key="1">
    <source>
        <dbReference type="EMBL" id="CAD7001131.1"/>
    </source>
</evidence>
<proteinExistence type="predicted"/>
<protein>
    <submittedName>
        <fullName evidence="1">(Mediterranean fruit fly) hypothetical protein</fullName>
    </submittedName>
</protein>
<dbReference type="EMBL" id="CAJHJT010000023">
    <property type="protein sequence ID" value="CAD7001131.1"/>
    <property type="molecule type" value="Genomic_DNA"/>
</dbReference>
<name>A0A811UQZ7_CERCA</name>
<organism evidence="1 2">
    <name type="scientific">Ceratitis capitata</name>
    <name type="common">Mediterranean fruit fly</name>
    <name type="synonym">Tephritis capitata</name>
    <dbReference type="NCBI Taxonomy" id="7213"/>
    <lineage>
        <taxon>Eukaryota</taxon>
        <taxon>Metazoa</taxon>
        <taxon>Ecdysozoa</taxon>
        <taxon>Arthropoda</taxon>
        <taxon>Hexapoda</taxon>
        <taxon>Insecta</taxon>
        <taxon>Pterygota</taxon>
        <taxon>Neoptera</taxon>
        <taxon>Endopterygota</taxon>
        <taxon>Diptera</taxon>
        <taxon>Brachycera</taxon>
        <taxon>Muscomorpha</taxon>
        <taxon>Tephritoidea</taxon>
        <taxon>Tephritidae</taxon>
        <taxon>Ceratitis</taxon>
        <taxon>Ceratitis</taxon>
    </lineage>
</organism>
<dbReference type="AlphaFoldDB" id="A0A811UQZ7"/>
<keyword evidence="2" id="KW-1185">Reference proteome</keyword>
<evidence type="ECO:0000313" key="2">
    <source>
        <dbReference type="Proteomes" id="UP000606786"/>
    </source>
</evidence>
<comment type="caution">
    <text evidence="1">The sequence shown here is derived from an EMBL/GenBank/DDBJ whole genome shotgun (WGS) entry which is preliminary data.</text>
</comment>
<gene>
    <name evidence="1" type="ORF">CCAP1982_LOCUS9603</name>
</gene>
<reference evidence="1" key="1">
    <citation type="submission" date="2020-11" db="EMBL/GenBank/DDBJ databases">
        <authorList>
            <person name="Whitehead M."/>
        </authorList>
    </citation>
    <scope>NUCLEOTIDE SEQUENCE</scope>
    <source>
        <strain evidence="1">EGII</strain>
    </source>
</reference>
<dbReference type="Proteomes" id="UP000606786">
    <property type="component" value="Unassembled WGS sequence"/>
</dbReference>
<accession>A0A811UQZ7</accession>